<dbReference type="Pfam" id="PF00173">
    <property type="entry name" value="Cyt-b5"/>
    <property type="match status" value="1"/>
</dbReference>
<sequence length="413" mass="47043">MQFFYEDGQGHVVDEHGVEPMDLVVNEELYAIETISSRTQFLMNKPPERPSNPVILPVADERNYDVGMELCNKRRYTVYSDEDKTRYFHLFFSKCLNAFAAARQLGHYFSFLKATLDEMDKYPEMKGHYLVMDNAPIHSSTDRGKYIHSRGYRYAYFPPYSPELNPIEQFWSVVKSNVKRNKFLEKESLMTRVSGACDSLHFSDFKGIVSHSAKCFDKLVDRLVGRLVCRLVCRLVGVGRLMGMATDRINQVICTRGSIPYLTNANVSTVLENPVNWALIAILAYVVKSYASSSKPVFQEAKHPEVMVFKNYTPLDLLPFDGLGKDGRILMAVNGSIYDVTRGRNFYGPGGPYANFAGHDASRGLAKNSFDADMLTDPNDPIDKLEDLAADEWDSLREWEVRILSFLNYFTAH</sequence>
<gene>
    <name evidence="8" type="primary">PARPA_09501.1 scaffold 36791</name>
</gene>
<dbReference type="PANTHER" id="PTHR10281">
    <property type="entry name" value="MEMBRANE-ASSOCIATED PROGESTERONE RECEPTOR COMPONENT-RELATED"/>
    <property type="match status" value="1"/>
</dbReference>
<dbReference type="InterPro" id="IPR038717">
    <property type="entry name" value="Tc1-like_DDE_dom"/>
</dbReference>
<keyword evidence="3" id="KW-0479">Metal-binding</keyword>
<evidence type="ECO:0000313" key="9">
    <source>
        <dbReference type="Proteomes" id="UP000054107"/>
    </source>
</evidence>
<dbReference type="GO" id="GO:0003676">
    <property type="term" value="F:nucleic acid binding"/>
    <property type="evidence" value="ECO:0007669"/>
    <property type="project" value="InterPro"/>
</dbReference>
<comment type="subcellular location">
    <subcellularLocation>
        <location evidence="1">Endoplasmic reticulum</location>
    </subcellularLocation>
</comment>
<keyword evidence="4" id="KW-0256">Endoplasmic reticulum</keyword>
<evidence type="ECO:0000256" key="5">
    <source>
        <dbReference type="ARBA" id="ARBA00023004"/>
    </source>
</evidence>
<dbReference type="GO" id="GO:0016020">
    <property type="term" value="C:membrane"/>
    <property type="evidence" value="ECO:0007669"/>
    <property type="project" value="TreeGrafter"/>
</dbReference>
<dbReference type="InterPro" id="IPR050577">
    <property type="entry name" value="MAPR/NEUFC/NENF-like"/>
</dbReference>
<dbReference type="GO" id="GO:0046872">
    <property type="term" value="F:metal ion binding"/>
    <property type="evidence" value="ECO:0007669"/>
    <property type="project" value="UniProtKB-KW"/>
</dbReference>
<dbReference type="OrthoDB" id="547796at2759"/>
<evidence type="ECO:0000256" key="3">
    <source>
        <dbReference type="ARBA" id="ARBA00022723"/>
    </source>
</evidence>
<dbReference type="InterPro" id="IPR036400">
    <property type="entry name" value="Cyt_B5-like_heme/steroid_sf"/>
</dbReference>
<dbReference type="InterPro" id="IPR001199">
    <property type="entry name" value="Cyt_B5-like_heme/steroid-bd"/>
</dbReference>
<keyword evidence="2" id="KW-0349">Heme</keyword>
<dbReference type="STRING" id="35722.A0A0B7NIE7"/>
<dbReference type="Proteomes" id="UP000054107">
    <property type="component" value="Unassembled WGS sequence"/>
</dbReference>
<dbReference type="SUPFAM" id="SSF55856">
    <property type="entry name" value="Cytochrome b5-like heme/steroid binding domain"/>
    <property type="match status" value="1"/>
</dbReference>
<dbReference type="Pfam" id="PF13358">
    <property type="entry name" value="DDE_3"/>
    <property type="match status" value="1"/>
</dbReference>
<comment type="similarity">
    <text evidence="6">Belongs to the cytochrome b5 family. MAPR subfamily.</text>
</comment>
<dbReference type="EMBL" id="LN732068">
    <property type="protein sequence ID" value="CEP15294.1"/>
    <property type="molecule type" value="Genomic_DNA"/>
</dbReference>
<proteinExistence type="inferred from homology"/>
<evidence type="ECO:0000256" key="2">
    <source>
        <dbReference type="ARBA" id="ARBA00022617"/>
    </source>
</evidence>
<keyword evidence="9" id="KW-1185">Reference proteome</keyword>
<dbReference type="Gene3D" id="3.10.120.10">
    <property type="entry name" value="Cytochrome b5-like heme/steroid binding domain"/>
    <property type="match status" value="1"/>
</dbReference>
<name>A0A0B7NIE7_9FUNG</name>
<dbReference type="SMART" id="SM01117">
    <property type="entry name" value="Cyt-b5"/>
    <property type="match status" value="1"/>
</dbReference>
<dbReference type="PANTHER" id="PTHR10281:SF72">
    <property type="entry name" value="NEUDESIN"/>
    <property type="match status" value="1"/>
</dbReference>
<dbReference type="Gene3D" id="3.30.420.10">
    <property type="entry name" value="Ribonuclease H-like superfamily/Ribonuclease H"/>
    <property type="match status" value="1"/>
</dbReference>
<evidence type="ECO:0000256" key="4">
    <source>
        <dbReference type="ARBA" id="ARBA00022824"/>
    </source>
</evidence>
<evidence type="ECO:0000313" key="8">
    <source>
        <dbReference type="EMBL" id="CEP15294.1"/>
    </source>
</evidence>
<evidence type="ECO:0000259" key="7">
    <source>
        <dbReference type="SMART" id="SM01117"/>
    </source>
</evidence>
<feature type="domain" description="Cytochrome b5 heme-binding" evidence="7">
    <location>
        <begin position="312"/>
        <end position="412"/>
    </location>
</feature>
<reference evidence="8 9" key="1">
    <citation type="submission" date="2014-09" db="EMBL/GenBank/DDBJ databases">
        <authorList>
            <person name="Ellenberger Sabrina"/>
        </authorList>
    </citation>
    <scope>NUCLEOTIDE SEQUENCE [LARGE SCALE GENOMIC DNA]</scope>
    <source>
        <strain evidence="8 9">CBS 412.66</strain>
    </source>
</reference>
<evidence type="ECO:0000256" key="1">
    <source>
        <dbReference type="ARBA" id="ARBA00004240"/>
    </source>
</evidence>
<organism evidence="8 9">
    <name type="scientific">Parasitella parasitica</name>
    <dbReference type="NCBI Taxonomy" id="35722"/>
    <lineage>
        <taxon>Eukaryota</taxon>
        <taxon>Fungi</taxon>
        <taxon>Fungi incertae sedis</taxon>
        <taxon>Mucoromycota</taxon>
        <taxon>Mucoromycotina</taxon>
        <taxon>Mucoromycetes</taxon>
        <taxon>Mucorales</taxon>
        <taxon>Mucorineae</taxon>
        <taxon>Mucoraceae</taxon>
        <taxon>Parasitella</taxon>
    </lineage>
</organism>
<dbReference type="InterPro" id="IPR036397">
    <property type="entry name" value="RNaseH_sf"/>
</dbReference>
<keyword evidence="5" id="KW-0408">Iron</keyword>
<accession>A0A0B7NIE7</accession>
<dbReference type="GO" id="GO:0005783">
    <property type="term" value="C:endoplasmic reticulum"/>
    <property type="evidence" value="ECO:0007669"/>
    <property type="project" value="UniProtKB-SubCell"/>
</dbReference>
<dbReference type="AlphaFoldDB" id="A0A0B7NIE7"/>
<evidence type="ECO:0000256" key="6">
    <source>
        <dbReference type="ARBA" id="ARBA00038357"/>
    </source>
</evidence>
<protein>
    <recommendedName>
        <fullName evidence="7">Cytochrome b5 heme-binding domain-containing protein</fullName>
    </recommendedName>
</protein>